<dbReference type="PANTHER" id="PTHR33567:SF3">
    <property type="entry name" value="CHROMATE ION TRANSPORTER (EUROFUNG)"/>
    <property type="match status" value="1"/>
</dbReference>
<dbReference type="Pfam" id="PF02417">
    <property type="entry name" value="Chromate_transp"/>
    <property type="match status" value="2"/>
</dbReference>
<dbReference type="InterPro" id="IPR014047">
    <property type="entry name" value="Chr_Tranpt_l_chain"/>
</dbReference>
<comment type="similarity">
    <text evidence="2">Belongs to the chromate ion transporter (CHR) (TC 2.A.51) family.</text>
</comment>
<gene>
    <name evidence="9" type="ORF">GQ26_0181540</name>
</gene>
<evidence type="ECO:0000256" key="1">
    <source>
        <dbReference type="ARBA" id="ARBA00004651"/>
    </source>
</evidence>
<feature type="transmembrane region" description="Helical" evidence="8">
    <location>
        <begin position="276"/>
        <end position="297"/>
    </location>
</feature>
<reference evidence="9" key="1">
    <citation type="journal article" date="2014" name="PLoS Genet.">
        <title>Signature Gene Expression Reveals Novel Clues to the Molecular Mechanisms of Dimorphic Transition in Penicillium marneffei.</title>
        <authorList>
            <person name="Yang E."/>
            <person name="Wang G."/>
            <person name="Cai J."/>
            <person name="Woo P.C."/>
            <person name="Lau S.K."/>
            <person name="Yuen K.-Y."/>
            <person name="Chow W.-N."/>
            <person name="Lin X."/>
        </authorList>
    </citation>
    <scope>NUCLEOTIDE SEQUENCE [LARGE SCALE GENOMIC DNA]</scope>
    <source>
        <strain evidence="9">PM1</strain>
    </source>
</reference>
<feature type="compositionally biased region" description="Polar residues" evidence="7">
    <location>
        <begin position="227"/>
        <end position="241"/>
    </location>
</feature>
<dbReference type="PANTHER" id="PTHR33567">
    <property type="entry name" value="CHROMATE ION TRANSPORTER (EUROFUNG)"/>
    <property type="match status" value="1"/>
</dbReference>
<evidence type="ECO:0000256" key="2">
    <source>
        <dbReference type="ARBA" id="ARBA00005262"/>
    </source>
</evidence>
<dbReference type="InterPro" id="IPR003370">
    <property type="entry name" value="Chromate_transpt"/>
</dbReference>
<evidence type="ECO:0000256" key="4">
    <source>
        <dbReference type="ARBA" id="ARBA00022692"/>
    </source>
</evidence>
<feature type="transmembrane region" description="Helical" evidence="8">
    <location>
        <begin position="411"/>
        <end position="435"/>
    </location>
</feature>
<dbReference type="AlphaFoldDB" id="A0A093V3A1"/>
<proteinExistence type="inferred from homology"/>
<evidence type="ECO:0000256" key="5">
    <source>
        <dbReference type="ARBA" id="ARBA00022989"/>
    </source>
</evidence>
<feature type="transmembrane region" description="Helical" evidence="8">
    <location>
        <begin position="172"/>
        <end position="192"/>
    </location>
</feature>
<organism evidence="9">
    <name type="scientific">Talaromyces marneffei PM1</name>
    <dbReference type="NCBI Taxonomy" id="1077442"/>
    <lineage>
        <taxon>Eukaryota</taxon>
        <taxon>Fungi</taxon>
        <taxon>Dikarya</taxon>
        <taxon>Ascomycota</taxon>
        <taxon>Pezizomycotina</taxon>
        <taxon>Eurotiomycetes</taxon>
        <taxon>Eurotiomycetidae</taxon>
        <taxon>Eurotiales</taxon>
        <taxon>Trichocomaceae</taxon>
        <taxon>Talaromyces</taxon>
        <taxon>Talaromyces sect. Talaromyces</taxon>
    </lineage>
</organism>
<protein>
    <submittedName>
        <fullName evidence="9">Chromate transport protein</fullName>
    </submittedName>
</protein>
<dbReference type="GO" id="GO:0015109">
    <property type="term" value="F:chromate transmembrane transporter activity"/>
    <property type="evidence" value="ECO:0007669"/>
    <property type="project" value="InterPro"/>
</dbReference>
<accession>A0A093V3A1</accession>
<feature type="transmembrane region" description="Helical" evidence="8">
    <location>
        <begin position="472"/>
        <end position="492"/>
    </location>
</feature>
<keyword evidence="4 8" id="KW-0812">Transmembrane</keyword>
<dbReference type="eggNOG" id="ENOG502QRJG">
    <property type="taxonomic scope" value="Eukaryota"/>
</dbReference>
<evidence type="ECO:0000256" key="8">
    <source>
        <dbReference type="SAM" id="Phobius"/>
    </source>
</evidence>
<evidence type="ECO:0000256" key="7">
    <source>
        <dbReference type="SAM" id="MobiDB-lite"/>
    </source>
</evidence>
<feature type="region of interest" description="Disordered" evidence="7">
    <location>
        <begin position="224"/>
        <end position="257"/>
    </location>
</feature>
<feature type="compositionally biased region" description="Polar residues" evidence="7">
    <location>
        <begin position="248"/>
        <end position="257"/>
    </location>
</feature>
<feature type="transmembrane region" description="Helical" evidence="8">
    <location>
        <begin position="344"/>
        <end position="366"/>
    </location>
</feature>
<sequence length="494" mass="53525">MMHSSSITENLPGLKSLIRRHRSGRTSKTGANGEVSLLSRLVDVFLRTWDLGFTSFGGPPVHFRILHERFVEGKTGEKWVDEQTNTADPDSSLPGAITMYALALGVQHINEVLPRPVYGLLSGMNASTVGIIALAAVQLADKAIKDKFSRILVVFGACAGMCYNALWYFPVLMLIGGIAAVIWYGWMLQSIGKLKAKIKRRKSNTESQVEEASVENSVALEDRVGPSDTSSIQRRNVTATTMPVPGSKPTQNSQLEQELQQVQPDIHQNHSIKVRVGIVIAVVFFASFIGVLVGRGVKASPDITLDLFANMYLAGTIIFGGGPVVIPLLRSYVVGPGWVSGRDFLLGLAMIQAWPGPNFNFAVYLGALTLQASPYPTVLGAILGFLGIFIPGITLAVVVQSFWRVLRKYKWVIDLLHGLNATAVGLVFTAVYRLWNIGYLTPETTTGQSLALDPWWVVVATATYAESAWFGVPPPAAIVVGAVLGLCWYGVVNS</sequence>
<keyword evidence="6 8" id="KW-0472">Membrane</keyword>
<dbReference type="GO" id="GO:0005886">
    <property type="term" value="C:plasma membrane"/>
    <property type="evidence" value="ECO:0007669"/>
    <property type="project" value="UniProtKB-SubCell"/>
</dbReference>
<comment type="caution">
    <text evidence="9">The sequence shown here is derived from an EMBL/GenBank/DDBJ whole genome shotgun (WGS) entry which is preliminary data.</text>
</comment>
<evidence type="ECO:0000256" key="6">
    <source>
        <dbReference type="ARBA" id="ARBA00023136"/>
    </source>
</evidence>
<dbReference type="PIRSF" id="PIRSF004810">
    <property type="entry name" value="ChrA"/>
    <property type="match status" value="1"/>
</dbReference>
<name>A0A093V3A1_TALMA</name>
<feature type="transmembrane region" description="Helical" evidence="8">
    <location>
        <begin position="309"/>
        <end position="332"/>
    </location>
</feature>
<keyword evidence="3" id="KW-1003">Cell membrane</keyword>
<feature type="transmembrane region" description="Helical" evidence="8">
    <location>
        <begin position="378"/>
        <end position="399"/>
    </location>
</feature>
<evidence type="ECO:0000256" key="3">
    <source>
        <dbReference type="ARBA" id="ARBA00022475"/>
    </source>
</evidence>
<feature type="transmembrane region" description="Helical" evidence="8">
    <location>
        <begin position="117"/>
        <end position="136"/>
    </location>
</feature>
<keyword evidence="5 8" id="KW-1133">Transmembrane helix</keyword>
<dbReference type="EMBL" id="JPOX01000018">
    <property type="protein sequence ID" value="KFX46670.1"/>
    <property type="molecule type" value="Genomic_DNA"/>
</dbReference>
<dbReference type="HOGENOM" id="CLU_018106_0_2_1"/>
<comment type="subcellular location">
    <subcellularLocation>
        <location evidence="1">Cell membrane</location>
        <topology evidence="1">Multi-pass membrane protein</topology>
    </subcellularLocation>
</comment>
<evidence type="ECO:0000313" key="9">
    <source>
        <dbReference type="EMBL" id="KFX46670.1"/>
    </source>
</evidence>